<dbReference type="InterPro" id="IPR036182">
    <property type="entry name" value="PCuAC_sf"/>
</dbReference>
<protein>
    <submittedName>
        <fullName evidence="3">Copper chaperone PCu(A)C</fullName>
    </submittedName>
</protein>
<organism evidence="3 4">
    <name type="scientific">Streptomyces atriruber</name>
    <dbReference type="NCBI Taxonomy" id="545121"/>
    <lineage>
        <taxon>Bacteria</taxon>
        <taxon>Bacillati</taxon>
        <taxon>Actinomycetota</taxon>
        <taxon>Actinomycetes</taxon>
        <taxon>Kitasatosporales</taxon>
        <taxon>Streptomycetaceae</taxon>
        <taxon>Streptomyces</taxon>
    </lineage>
</organism>
<reference evidence="3 4" key="1">
    <citation type="submission" date="2024-06" db="EMBL/GenBank/DDBJ databases">
        <title>The Natural Products Discovery Center: Release of the First 8490 Sequenced Strains for Exploring Actinobacteria Biosynthetic Diversity.</title>
        <authorList>
            <person name="Kalkreuter E."/>
            <person name="Kautsar S.A."/>
            <person name="Yang D."/>
            <person name="Bader C.D."/>
            <person name="Teijaro C.N."/>
            <person name="Fluegel L."/>
            <person name="Davis C.M."/>
            <person name="Simpson J.R."/>
            <person name="Lauterbach L."/>
            <person name="Steele A.D."/>
            <person name="Gui C."/>
            <person name="Meng S."/>
            <person name="Li G."/>
            <person name="Viehrig K."/>
            <person name="Ye F."/>
            <person name="Su P."/>
            <person name="Kiefer A.F."/>
            <person name="Nichols A."/>
            <person name="Cepeda A.J."/>
            <person name="Yan W."/>
            <person name="Fan B."/>
            <person name="Jiang Y."/>
            <person name="Adhikari A."/>
            <person name="Zheng C.-J."/>
            <person name="Schuster L."/>
            <person name="Cowan T.M."/>
            <person name="Smanski M.J."/>
            <person name="Chevrette M.G."/>
            <person name="De Carvalho L.P.S."/>
            <person name="Shen B."/>
        </authorList>
    </citation>
    <scope>NUCLEOTIDE SEQUENCE [LARGE SCALE GENOMIC DNA]</scope>
    <source>
        <strain evidence="3 4">NPDC046838</strain>
    </source>
</reference>
<dbReference type="Proteomes" id="UP001551176">
    <property type="component" value="Unassembled WGS sequence"/>
</dbReference>
<dbReference type="EMBL" id="JBEYXV010000013">
    <property type="protein sequence ID" value="MEU6823849.1"/>
    <property type="molecule type" value="Genomic_DNA"/>
</dbReference>
<evidence type="ECO:0000313" key="4">
    <source>
        <dbReference type="Proteomes" id="UP001551176"/>
    </source>
</evidence>
<comment type="caution">
    <text evidence="3">The sequence shown here is derived from an EMBL/GenBank/DDBJ whole genome shotgun (WGS) entry which is preliminary data.</text>
</comment>
<dbReference type="Pfam" id="PF04314">
    <property type="entry name" value="PCuAC"/>
    <property type="match status" value="1"/>
</dbReference>
<gene>
    <name evidence="3" type="ORF">ABZ921_24730</name>
</gene>
<name>A0ABV3BS57_9ACTN</name>
<keyword evidence="4" id="KW-1185">Reference proteome</keyword>
<dbReference type="RefSeq" id="WP_359352823.1">
    <property type="nucleotide sequence ID" value="NZ_JBEYXV010000013.1"/>
</dbReference>
<accession>A0ABV3BS57</accession>
<proteinExistence type="predicted"/>
<evidence type="ECO:0000256" key="2">
    <source>
        <dbReference type="SAM" id="SignalP"/>
    </source>
</evidence>
<dbReference type="SUPFAM" id="SSF110087">
    <property type="entry name" value="DR1885-like metal-binding protein"/>
    <property type="match status" value="1"/>
</dbReference>
<feature type="region of interest" description="Disordered" evidence="1">
    <location>
        <begin position="152"/>
        <end position="181"/>
    </location>
</feature>
<sequence length="181" mass="18764">MNHRTTKHRALAGGALALTAVLALAGCGDDSDSGSGDAAKKPELKVSGAYVPEPTMDDMAAGFLTLANNGSADKLTSVTSDAAGAVTLHSTKGGAMKEEKSFDVPANGKLAFVSGGNHLMLEKLKHKPKKGEKVALTLHFQKSDPIKVEVPVKEATYSPKQHGDATASHDSNASHTSHKSH</sequence>
<dbReference type="InterPro" id="IPR007410">
    <property type="entry name" value="LpqE-like"/>
</dbReference>
<evidence type="ECO:0000313" key="3">
    <source>
        <dbReference type="EMBL" id="MEU6823849.1"/>
    </source>
</evidence>
<dbReference type="InterPro" id="IPR058248">
    <property type="entry name" value="Lxx211020-like"/>
</dbReference>
<evidence type="ECO:0000256" key="1">
    <source>
        <dbReference type="SAM" id="MobiDB-lite"/>
    </source>
</evidence>
<dbReference type="PANTHER" id="PTHR36302">
    <property type="entry name" value="BLR7088 PROTEIN"/>
    <property type="match status" value="1"/>
</dbReference>
<dbReference type="Gene3D" id="2.60.40.1890">
    <property type="entry name" value="PCu(A)C copper chaperone"/>
    <property type="match status" value="1"/>
</dbReference>
<keyword evidence="2" id="KW-0732">Signal</keyword>
<dbReference type="PANTHER" id="PTHR36302:SF1">
    <property type="entry name" value="COPPER CHAPERONE PCU(A)C"/>
    <property type="match status" value="1"/>
</dbReference>
<feature type="chain" id="PRO_5046200218" evidence="2">
    <location>
        <begin position="26"/>
        <end position="181"/>
    </location>
</feature>
<dbReference type="PROSITE" id="PS51257">
    <property type="entry name" value="PROKAR_LIPOPROTEIN"/>
    <property type="match status" value="1"/>
</dbReference>
<feature type="signal peptide" evidence="2">
    <location>
        <begin position="1"/>
        <end position="25"/>
    </location>
</feature>